<sequence length="247" mass="28831">MCYKKTIFTLSLIAIPLVACLAQSDSYAIYRAYIEKDMESWRQVIDRRRNIENPSKEYMEETINYEYGFVAWCLADLGKTRDLAQEYLDYAVEDLELYEDMDSCRESRVMAYRSAFIAYEMKLHPMRTPFIGVKSVKLSREAVQADSTDYFAYIQRGNVLYYLPALFGGSKKTAIETYKQARDIMQSGFDSKARHNWLYLNLWLTIADACKGLRDYAQVKTCYDSVLKIAPDFDWVRDDLYGNLPSE</sequence>
<feature type="chain" id="PRO_5038824021" description="Tetratricopeptide repeat protein" evidence="1">
    <location>
        <begin position="22"/>
        <end position="247"/>
    </location>
</feature>
<gene>
    <name evidence="2" type="ORF">IAC32_00505</name>
</gene>
<feature type="signal peptide" evidence="1">
    <location>
        <begin position="1"/>
        <end position="21"/>
    </location>
</feature>
<reference evidence="2" key="2">
    <citation type="journal article" date="2021" name="PeerJ">
        <title>Extensive microbial diversity within the chicken gut microbiome revealed by metagenomics and culture.</title>
        <authorList>
            <person name="Gilroy R."/>
            <person name="Ravi A."/>
            <person name="Getino M."/>
            <person name="Pursley I."/>
            <person name="Horton D.L."/>
            <person name="Alikhan N.F."/>
            <person name="Baker D."/>
            <person name="Gharbi K."/>
            <person name="Hall N."/>
            <person name="Watson M."/>
            <person name="Adriaenssens E.M."/>
            <person name="Foster-Nyarko E."/>
            <person name="Jarju S."/>
            <person name="Secka A."/>
            <person name="Antonio M."/>
            <person name="Oren A."/>
            <person name="Chaudhuri R.R."/>
            <person name="La Ragione R."/>
            <person name="Hildebrand F."/>
            <person name="Pallen M.J."/>
        </authorList>
    </citation>
    <scope>NUCLEOTIDE SEQUENCE</scope>
    <source>
        <strain evidence="2">D3-1215</strain>
    </source>
</reference>
<name>A0A9D9EGP7_9BACT</name>
<evidence type="ECO:0000313" key="3">
    <source>
        <dbReference type="Proteomes" id="UP000823637"/>
    </source>
</evidence>
<dbReference type="AlphaFoldDB" id="A0A9D9EGP7"/>
<dbReference type="EMBL" id="JADIMR010000006">
    <property type="protein sequence ID" value="MBO8446216.1"/>
    <property type="molecule type" value="Genomic_DNA"/>
</dbReference>
<dbReference type="SUPFAM" id="SSF48452">
    <property type="entry name" value="TPR-like"/>
    <property type="match status" value="1"/>
</dbReference>
<comment type="caution">
    <text evidence="2">The sequence shown here is derived from an EMBL/GenBank/DDBJ whole genome shotgun (WGS) entry which is preliminary data.</text>
</comment>
<dbReference type="Gene3D" id="1.25.40.10">
    <property type="entry name" value="Tetratricopeptide repeat domain"/>
    <property type="match status" value="1"/>
</dbReference>
<dbReference type="Proteomes" id="UP000823637">
    <property type="component" value="Unassembled WGS sequence"/>
</dbReference>
<organism evidence="2 3">
    <name type="scientific">Candidatus Enterocola intestinipullorum</name>
    <dbReference type="NCBI Taxonomy" id="2840783"/>
    <lineage>
        <taxon>Bacteria</taxon>
        <taxon>Pseudomonadati</taxon>
        <taxon>Bacteroidota</taxon>
        <taxon>Bacteroidia</taxon>
        <taxon>Bacteroidales</taxon>
        <taxon>Candidatus Enterocola</taxon>
    </lineage>
</organism>
<accession>A0A9D9EGP7</accession>
<evidence type="ECO:0000313" key="2">
    <source>
        <dbReference type="EMBL" id="MBO8446216.1"/>
    </source>
</evidence>
<proteinExistence type="predicted"/>
<keyword evidence="1" id="KW-0732">Signal</keyword>
<evidence type="ECO:0000256" key="1">
    <source>
        <dbReference type="SAM" id="SignalP"/>
    </source>
</evidence>
<dbReference type="InterPro" id="IPR011990">
    <property type="entry name" value="TPR-like_helical_dom_sf"/>
</dbReference>
<protein>
    <recommendedName>
        <fullName evidence="4">Tetratricopeptide repeat protein</fullName>
    </recommendedName>
</protein>
<reference evidence="2" key="1">
    <citation type="submission" date="2020-10" db="EMBL/GenBank/DDBJ databases">
        <authorList>
            <person name="Gilroy R."/>
        </authorList>
    </citation>
    <scope>NUCLEOTIDE SEQUENCE</scope>
    <source>
        <strain evidence="2">D3-1215</strain>
    </source>
</reference>
<evidence type="ECO:0008006" key="4">
    <source>
        <dbReference type="Google" id="ProtNLM"/>
    </source>
</evidence>